<name>A0A4R8RGM0_COLTR</name>
<evidence type="ECO:0000313" key="1">
    <source>
        <dbReference type="EMBL" id="TDZ60870.1"/>
    </source>
</evidence>
<protein>
    <submittedName>
        <fullName evidence="1">Uncharacterized protein</fullName>
    </submittedName>
</protein>
<gene>
    <name evidence="1" type="ORF">CTRI78_v004654</name>
</gene>
<organism evidence="1 2">
    <name type="scientific">Colletotrichum trifolii</name>
    <dbReference type="NCBI Taxonomy" id="5466"/>
    <lineage>
        <taxon>Eukaryota</taxon>
        <taxon>Fungi</taxon>
        <taxon>Dikarya</taxon>
        <taxon>Ascomycota</taxon>
        <taxon>Pezizomycotina</taxon>
        <taxon>Sordariomycetes</taxon>
        <taxon>Hypocreomycetidae</taxon>
        <taxon>Glomerellales</taxon>
        <taxon>Glomerellaceae</taxon>
        <taxon>Colletotrichum</taxon>
        <taxon>Colletotrichum orbiculare species complex</taxon>
    </lineage>
</organism>
<dbReference type="Proteomes" id="UP000295703">
    <property type="component" value="Unassembled WGS sequence"/>
</dbReference>
<dbReference type="EMBL" id="RYZW01000034">
    <property type="protein sequence ID" value="TDZ60870.1"/>
    <property type="molecule type" value="Genomic_DNA"/>
</dbReference>
<reference evidence="1 2" key="1">
    <citation type="submission" date="2018-12" db="EMBL/GenBank/DDBJ databases">
        <title>Genome sequence and assembly of Colletotrichum trifolii.</title>
        <authorList>
            <person name="Gan P."/>
            <person name="Shirasu K."/>
        </authorList>
    </citation>
    <scope>NUCLEOTIDE SEQUENCE [LARGE SCALE GENOMIC DNA]</scope>
    <source>
        <strain evidence="1 2">543-2</strain>
    </source>
</reference>
<dbReference type="AlphaFoldDB" id="A0A4R8RGM0"/>
<sequence>MASFFSRARLAAFSRVAAGTAVAAPAVFHLWTRQCAFDESFSPATDPIFQHPFLKKANPKNNSYFHDCCYRTVPFDRIRPDLLEDALSGGSKLVETYSAGVWGRYAFVPQRKIMEKVRKSESNAGDIWDKEELLRTTYPAGTIIADDFIVLDKSTNCIILRGGESPRVAPGGPRDMDTYITLTAELDRDARVAKFKLKSVVLNGMSDGKGLLPLGGPEVFLHQQYAKLLVTAGVDHCTA</sequence>
<comment type="caution">
    <text evidence="1">The sequence shown here is derived from an EMBL/GenBank/DDBJ whole genome shotgun (WGS) entry which is preliminary data.</text>
</comment>
<accession>A0A4R8RGM0</accession>
<evidence type="ECO:0000313" key="2">
    <source>
        <dbReference type="Proteomes" id="UP000295703"/>
    </source>
</evidence>
<keyword evidence="2" id="KW-1185">Reference proteome</keyword>
<proteinExistence type="predicted"/>
<dbReference type="STRING" id="5466.A0A4R8RGM0"/>